<dbReference type="GO" id="GO:0042302">
    <property type="term" value="F:structural constituent of cuticle"/>
    <property type="evidence" value="ECO:0007669"/>
    <property type="project" value="UniProtKB-UniRule"/>
</dbReference>
<dbReference type="AlphaFoldDB" id="A0A1A9VWL9"/>
<proteinExistence type="predicted"/>
<keyword evidence="3" id="KW-1185">Reference proteome</keyword>
<reference evidence="2" key="1">
    <citation type="submission" date="2020-05" db="UniProtKB">
        <authorList>
            <consortium name="EnsemblMetazoa"/>
        </authorList>
    </citation>
    <scope>IDENTIFICATION</scope>
    <source>
        <strain evidence="2">TTRI</strain>
    </source>
</reference>
<evidence type="ECO:0000313" key="2">
    <source>
        <dbReference type="EnsemblMetazoa" id="GAUT050084-PA"/>
    </source>
</evidence>
<keyword evidence="1" id="KW-0193">Cuticle</keyword>
<dbReference type="EnsemblMetazoa" id="GAUT050084-RA">
    <property type="protein sequence ID" value="GAUT050084-PA"/>
    <property type="gene ID" value="GAUT050084"/>
</dbReference>
<protein>
    <submittedName>
        <fullName evidence="2">Uncharacterized protein</fullName>
    </submittedName>
</protein>
<dbReference type="VEuPathDB" id="VectorBase:GAUT050084"/>
<name>A0A1A9VWL9_GLOAU</name>
<evidence type="ECO:0000256" key="1">
    <source>
        <dbReference type="PROSITE-ProRule" id="PRU00497"/>
    </source>
</evidence>
<dbReference type="Proteomes" id="UP000078200">
    <property type="component" value="Unassembled WGS sequence"/>
</dbReference>
<organism evidence="2 3">
    <name type="scientific">Glossina austeni</name>
    <name type="common">Savannah tsetse fly</name>
    <dbReference type="NCBI Taxonomy" id="7395"/>
    <lineage>
        <taxon>Eukaryota</taxon>
        <taxon>Metazoa</taxon>
        <taxon>Ecdysozoa</taxon>
        <taxon>Arthropoda</taxon>
        <taxon>Hexapoda</taxon>
        <taxon>Insecta</taxon>
        <taxon>Pterygota</taxon>
        <taxon>Neoptera</taxon>
        <taxon>Endopterygota</taxon>
        <taxon>Diptera</taxon>
        <taxon>Brachycera</taxon>
        <taxon>Muscomorpha</taxon>
        <taxon>Hippoboscoidea</taxon>
        <taxon>Glossinidae</taxon>
        <taxon>Glossina</taxon>
    </lineage>
</organism>
<evidence type="ECO:0000313" key="3">
    <source>
        <dbReference type="Proteomes" id="UP000078200"/>
    </source>
</evidence>
<dbReference type="InterPro" id="IPR000618">
    <property type="entry name" value="Insect_cuticle"/>
</dbReference>
<dbReference type="PROSITE" id="PS51155">
    <property type="entry name" value="CHIT_BIND_RR_2"/>
    <property type="match status" value="1"/>
</dbReference>
<accession>A0A1A9VWL9</accession>
<sequence>MQNSSEIVFKQTSNEEEVSNSMERYSKFFYYVLVINLLQFLHLEAQEPKVVFLPEIQENNFQLLSNPNPNEYRLNLNIPESLRSETIAFKPVTGLNFSGSVSTNYKDVNKNLIVDYVADVNGYRGKFRIEEEQPYVQRGFQVTPVLSVDVLKSGVIINFISKVDHIFLLLHEKVEYDASQDVSLF</sequence>